<name>A0ABN1WF70_9ACTN</name>
<protein>
    <submittedName>
        <fullName evidence="1">Isocitrate lyase/phosphoenolpyruvate mutase family protein</fullName>
    </submittedName>
</protein>
<reference evidence="1 2" key="1">
    <citation type="journal article" date="2019" name="Int. J. Syst. Evol. Microbiol.">
        <title>The Global Catalogue of Microorganisms (GCM) 10K type strain sequencing project: providing services to taxonomists for standard genome sequencing and annotation.</title>
        <authorList>
            <consortium name="The Broad Institute Genomics Platform"/>
            <consortium name="The Broad Institute Genome Sequencing Center for Infectious Disease"/>
            <person name="Wu L."/>
            <person name="Ma J."/>
        </authorList>
    </citation>
    <scope>NUCLEOTIDE SEQUENCE [LARGE SCALE GENOMIC DNA]</scope>
    <source>
        <strain evidence="1 2">JCM 13004</strain>
    </source>
</reference>
<comment type="caution">
    <text evidence="1">The sequence shown here is derived from an EMBL/GenBank/DDBJ whole genome shotgun (WGS) entry which is preliminary data.</text>
</comment>
<dbReference type="InterPro" id="IPR039556">
    <property type="entry name" value="ICL/PEPM"/>
</dbReference>
<dbReference type="CDD" id="cd00377">
    <property type="entry name" value="ICL_PEPM"/>
    <property type="match status" value="1"/>
</dbReference>
<dbReference type="Gene3D" id="3.20.20.60">
    <property type="entry name" value="Phosphoenolpyruvate-binding domains"/>
    <property type="match status" value="1"/>
</dbReference>
<dbReference type="PANTHER" id="PTHR42905">
    <property type="entry name" value="PHOSPHOENOLPYRUVATE CARBOXYLASE"/>
    <property type="match status" value="1"/>
</dbReference>
<keyword evidence="2" id="KW-1185">Reference proteome</keyword>
<dbReference type="PANTHER" id="PTHR42905:SF16">
    <property type="entry name" value="CARBOXYPHOSPHONOENOLPYRUVATE PHOSPHONOMUTASE-LIKE PROTEIN (AFU_ORTHOLOGUE AFUA_5G07230)"/>
    <property type="match status" value="1"/>
</dbReference>
<organism evidence="1 2">
    <name type="scientific">Kitasatospora nipponensis</name>
    <dbReference type="NCBI Taxonomy" id="258049"/>
    <lineage>
        <taxon>Bacteria</taxon>
        <taxon>Bacillati</taxon>
        <taxon>Actinomycetota</taxon>
        <taxon>Actinomycetes</taxon>
        <taxon>Kitasatosporales</taxon>
        <taxon>Streptomycetaceae</taxon>
        <taxon>Kitasatospora</taxon>
    </lineage>
</organism>
<sequence length="294" mass="30508">MRAMARHFQGLHQAPGILVLANVWDVGSAVLVSRLPGVRALATTSAGMAAVHGLADGERLSVDQLLATLAVLTRSVDLPVSVDLESGYGQHARDVADTVASVIELGAVGVNLEDGLPDEAGLSPLTVHAERIAAARAAADQAGVPIVVNARTDTYWKGGGPAERRFLDTVRRLSAYQEAGADCVFVPGFPPIGLKAEQQRRMIGELVAATDGVPVNLLLRPDLLPIAELSRLGVRRVSVGSAVYRLAMASVREAVTALLSSGQPAVLGAAEQLSYRDLAAALAGPGADLTTHEG</sequence>
<dbReference type="SUPFAM" id="SSF51621">
    <property type="entry name" value="Phosphoenolpyruvate/pyruvate domain"/>
    <property type="match status" value="1"/>
</dbReference>
<evidence type="ECO:0000313" key="1">
    <source>
        <dbReference type="EMBL" id="GAA1248407.1"/>
    </source>
</evidence>
<keyword evidence="1" id="KW-0456">Lyase</keyword>
<dbReference type="EMBL" id="BAAALF010000083">
    <property type="protein sequence ID" value="GAA1248407.1"/>
    <property type="molecule type" value="Genomic_DNA"/>
</dbReference>
<dbReference type="InterPro" id="IPR040442">
    <property type="entry name" value="Pyrv_kinase-like_dom_sf"/>
</dbReference>
<accession>A0ABN1WF70</accession>
<dbReference type="Pfam" id="PF13714">
    <property type="entry name" value="PEP_mutase"/>
    <property type="match status" value="1"/>
</dbReference>
<proteinExistence type="predicted"/>
<dbReference type="GO" id="GO:0016829">
    <property type="term" value="F:lyase activity"/>
    <property type="evidence" value="ECO:0007669"/>
    <property type="project" value="UniProtKB-KW"/>
</dbReference>
<evidence type="ECO:0000313" key="2">
    <source>
        <dbReference type="Proteomes" id="UP001500037"/>
    </source>
</evidence>
<gene>
    <name evidence="1" type="ORF">GCM10009665_44090</name>
</gene>
<dbReference type="InterPro" id="IPR015813">
    <property type="entry name" value="Pyrv/PenolPyrv_kinase-like_dom"/>
</dbReference>
<dbReference type="Proteomes" id="UP001500037">
    <property type="component" value="Unassembled WGS sequence"/>
</dbReference>